<sequence>MDNLTIHIAICATKSPKFKIDCLQEEELIYGIRGGWDPLKATTVGGLLLTWCSTNVTEERDRIGRRREESIIPLTHGPHELGKVRRKGKGKGICWSINP</sequence>
<evidence type="ECO:0000313" key="2">
    <source>
        <dbReference type="Proteomes" id="UP000823388"/>
    </source>
</evidence>
<accession>A0A8T0PVB2</accession>
<name>A0A8T0PVB2_PANVG</name>
<protein>
    <submittedName>
        <fullName evidence="1">Uncharacterized protein</fullName>
    </submittedName>
</protein>
<dbReference type="AlphaFoldDB" id="A0A8T0PVB2"/>
<dbReference type="EMBL" id="CM029051">
    <property type="protein sequence ID" value="KAG2564272.1"/>
    <property type="molecule type" value="Genomic_DNA"/>
</dbReference>
<keyword evidence="2" id="KW-1185">Reference proteome</keyword>
<comment type="caution">
    <text evidence="1">The sequence shown here is derived from an EMBL/GenBank/DDBJ whole genome shotgun (WGS) entry which is preliminary data.</text>
</comment>
<organism evidence="1 2">
    <name type="scientific">Panicum virgatum</name>
    <name type="common">Blackwell switchgrass</name>
    <dbReference type="NCBI Taxonomy" id="38727"/>
    <lineage>
        <taxon>Eukaryota</taxon>
        <taxon>Viridiplantae</taxon>
        <taxon>Streptophyta</taxon>
        <taxon>Embryophyta</taxon>
        <taxon>Tracheophyta</taxon>
        <taxon>Spermatophyta</taxon>
        <taxon>Magnoliopsida</taxon>
        <taxon>Liliopsida</taxon>
        <taxon>Poales</taxon>
        <taxon>Poaceae</taxon>
        <taxon>PACMAD clade</taxon>
        <taxon>Panicoideae</taxon>
        <taxon>Panicodae</taxon>
        <taxon>Paniceae</taxon>
        <taxon>Panicinae</taxon>
        <taxon>Panicum</taxon>
        <taxon>Panicum sect. Hiantes</taxon>
    </lineage>
</organism>
<evidence type="ECO:0000313" key="1">
    <source>
        <dbReference type="EMBL" id="KAG2564272.1"/>
    </source>
</evidence>
<gene>
    <name evidence="1" type="ORF">PVAP13_8KG244988</name>
</gene>
<dbReference type="Proteomes" id="UP000823388">
    <property type="component" value="Chromosome 8K"/>
</dbReference>
<reference evidence="1" key="1">
    <citation type="submission" date="2020-05" db="EMBL/GenBank/DDBJ databases">
        <title>WGS assembly of Panicum virgatum.</title>
        <authorList>
            <person name="Lovell J.T."/>
            <person name="Jenkins J."/>
            <person name="Shu S."/>
            <person name="Juenger T.E."/>
            <person name="Schmutz J."/>
        </authorList>
    </citation>
    <scope>NUCLEOTIDE SEQUENCE</scope>
    <source>
        <strain evidence="1">AP13</strain>
    </source>
</reference>
<proteinExistence type="predicted"/>